<dbReference type="PROSITE" id="PS50011">
    <property type="entry name" value="PROTEIN_KINASE_DOM"/>
    <property type="match status" value="1"/>
</dbReference>
<dbReference type="Proteomes" id="UP001177003">
    <property type="component" value="Chromosome 8"/>
</dbReference>
<organism evidence="4 5">
    <name type="scientific">Lactuca saligna</name>
    <name type="common">Willowleaf lettuce</name>
    <dbReference type="NCBI Taxonomy" id="75948"/>
    <lineage>
        <taxon>Eukaryota</taxon>
        <taxon>Viridiplantae</taxon>
        <taxon>Streptophyta</taxon>
        <taxon>Embryophyta</taxon>
        <taxon>Tracheophyta</taxon>
        <taxon>Spermatophyta</taxon>
        <taxon>Magnoliopsida</taxon>
        <taxon>eudicotyledons</taxon>
        <taxon>Gunneridae</taxon>
        <taxon>Pentapetalae</taxon>
        <taxon>asterids</taxon>
        <taxon>campanulids</taxon>
        <taxon>Asterales</taxon>
        <taxon>Asteraceae</taxon>
        <taxon>Cichorioideae</taxon>
        <taxon>Cichorieae</taxon>
        <taxon>Lactucinae</taxon>
        <taxon>Lactuca</taxon>
    </lineage>
</organism>
<feature type="chain" id="PRO_5041255842" description="Protein kinase domain-containing protein" evidence="2">
    <location>
        <begin position="24"/>
        <end position="574"/>
    </location>
</feature>
<dbReference type="AlphaFoldDB" id="A0AA36ELH2"/>
<evidence type="ECO:0000256" key="2">
    <source>
        <dbReference type="SAM" id="SignalP"/>
    </source>
</evidence>
<dbReference type="PANTHER" id="PTHR48055:SF9">
    <property type="entry name" value="PROTEIN KINASE DOMAIN-CONTAINING PROTEIN"/>
    <property type="match status" value="1"/>
</dbReference>
<dbReference type="PROSITE" id="PS00108">
    <property type="entry name" value="PROTEIN_KINASE_ST"/>
    <property type="match status" value="1"/>
</dbReference>
<dbReference type="InterPro" id="IPR043891">
    <property type="entry name" value="SPARK"/>
</dbReference>
<feature type="transmembrane region" description="Helical" evidence="1">
    <location>
        <begin position="224"/>
        <end position="246"/>
    </location>
</feature>
<feature type="signal peptide" evidence="2">
    <location>
        <begin position="1"/>
        <end position="23"/>
    </location>
</feature>
<keyword evidence="1" id="KW-0812">Transmembrane</keyword>
<dbReference type="Gene3D" id="3.30.200.20">
    <property type="entry name" value="Phosphorylase Kinase, domain 1"/>
    <property type="match status" value="1"/>
</dbReference>
<dbReference type="InterPro" id="IPR008271">
    <property type="entry name" value="Ser/Thr_kinase_AS"/>
</dbReference>
<name>A0AA36ELH2_LACSI</name>
<keyword evidence="1" id="KW-0472">Membrane</keyword>
<keyword evidence="2" id="KW-0732">Signal</keyword>
<dbReference type="GO" id="GO:0005524">
    <property type="term" value="F:ATP binding"/>
    <property type="evidence" value="ECO:0007669"/>
    <property type="project" value="InterPro"/>
</dbReference>
<accession>A0AA36ELH2</accession>
<proteinExistence type="predicted"/>
<keyword evidence="5" id="KW-1185">Reference proteome</keyword>
<dbReference type="PANTHER" id="PTHR48055">
    <property type="entry name" value="LEUCINE-RICH REPEAT RECEPTOR PROTEIN KINASE EMS1"/>
    <property type="match status" value="1"/>
</dbReference>
<dbReference type="EMBL" id="OX465084">
    <property type="protein sequence ID" value="CAI9300193.1"/>
    <property type="molecule type" value="Genomic_DNA"/>
</dbReference>
<dbReference type="FunFam" id="1.10.510.10:FF:000530">
    <property type="entry name" value="probable receptor-like protein kinase At5g59700"/>
    <property type="match status" value="1"/>
</dbReference>
<dbReference type="SMART" id="SM00220">
    <property type="entry name" value="S_TKc"/>
    <property type="match status" value="1"/>
</dbReference>
<dbReference type="GO" id="GO:0016020">
    <property type="term" value="C:membrane"/>
    <property type="evidence" value="ECO:0007669"/>
    <property type="project" value="TreeGrafter"/>
</dbReference>
<dbReference type="SUPFAM" id="SSF56112">
    <property type="entry name" value="Protein kinase-like (PK-like)"/>
    <property type="match status" value="1"/>
</dbReference>
<dbReference type="Pfam" id="PF19160">
    <property type="entry name" value="SPARK"/>
    <property type="match status" value="1"/>
</dbReference>
<dbReference type="Pfam" id="PF00069">
    <property type="entry name" value="Pkinase"/>
    <property type="match status" value="1"/>
</dbReference>
<reference evidence="4" key="1">
    <citation type="submission" date="2023-04" db="EMBL/GenBank/DDBJ databases">
        <authorList>
            <person name="Vijverberg K."/>
            <person name="Xiong W."/>
            <person name="Schranz E."/>
        </authorList>
    </citation>
    <scope>NUCLEOTIDE SEQUENCE</scope>
</reference>
<protein>
    <recommendedName>
        <fullName evidence="3">Protein kinase domain-containing protein</fullName>
    </recommendedName>
</protein>
<evidence type="ECO:0000313" key="5">
    <source>
        <dbReference type="Proteomes" id="UP001177003"/>
    </source>
</evidence>
<sequence>MTLSRTKTIPILFLFVFINHVLAKNLTDECVLDVQLSSDCKTANWDGFFSTDCCESAFEEYLSALSKHTNQTGSIFLNLIQQQTCRSSLEGSNGRNLLSCGVEKLTSGSGSCSDFTLNDVANKLESSLSSLDQDCEVLESRNDCNSCLERWKKIGGLTTNSSVEETELCRFAVLVSMVSRKISDFKWVQAVYQCLGQHQISFRLDQSQNLEDDNHKHKKKRTTVVVILVGGLIGIMIIIIALWIWFRRSVAGKLPMGKVDMSVIRSPFPKEVSTKLTVRDVYAATNDLKASNFIGEGNAGKVYKGVLANGQNVAIKHIVNDGEMETFVREITSLSHVRHPNLVRLLDHCEGEGECFLVYELCHWGNLSEWLFSKDKVLTWIQRLHIAIDCARGLWFLHTYPGGCIVHRDIKPTNILLNVNFQAKLADFGLSKIIDTGLSHVSSEVRGTFGYVDPEYQKNSRVNPSGDVYSFGIVLLQLLSGQRVINIDLQRPMPLGKMAKMLTRDGSMTEFADPKLNGDYSFKAFECMINLAVSCIGMKQQRPSMEQVVTGVEKALDISIRDRSLTPSFSSDTV</sequence>
<dbReference type="Gene3D" id="1.10.510.10">
    <property type="entry name" value="Transferase(Phosphotransferase) domain 1"/>
    <property type="match status" value="1"/>
</dbReference>
<gene>
    <name evidence="4" type="ORF">LSALG_LOCUS38849</name>
</gene>
<evidence type="ECO:0000259" key="3">
    <source>
        <dbReference type="PROSITE" id="PS50011"/>
    </source>
</evidence>
<dbReference type="InterPro" id="IPR000719">
    <property type="entry name" value="Prot_kinase_dom"/>
</dbReference>
<evidence type="ECO:0000313" key="4">
    <source>
        <dbReference type="EMBL" id="CAI9300193.1"/>
    </source>
</evidence>
<feature type="domain" description="Protein kinase" evidence="3">
    <location>
        <begin position="288"/>
        <end position="556"/>
    </location>
</feature>
<dbReference type="GO" id="GO:0004672">
    <property type="term" value="F:protein kinase activity"/>
    <property type="evidence" value="ECO:0007669"/>
    <property type="project" value="InterPro"/>
</dbReference>
<evidence type="ECO:0000256" key="1">
    <source>
        <dbReference type="SAM" id="Phobius"/>
    </source>
</evidence>
<dbReference type="InterPro" id="IPR051564">
    <property type="entry name" value="LRR_receptor-like_kinase"/>
</dbReference>
<keyword evidence="1" id="KW-1133">Transmembrane helix</keyword>
<dbReference type="InterPro" id="IPR011009">
    <property type="entry name" value="Kinase-like_dom_sf"/>
</dbReference>